<dbReference type="NCBIfam" id="TIGR01774">
    <property type="entry name" value="PFL2-3"/>
    <property type="match status" value="1"/>
</dbReference>
<dbReference type="PANTHER" id="PTHR43641">
    <property type="entry name" value="FORMATE ACETYLTRANSFERASE 3-RELATED"/>
    <property type="match status" value="1"/>
</dbReference>
<protein>
    <submittedName>
        <fullName evidence="8">Formate C-acetyltransferase</fullName>
    </submittedName>
</protein>
<keyword evidence="9" id="KW-1185">Reference proteome</keyword>
<evidence type="ECO:0000256" key="3">
    <source>
        <dbReference type="PIRSR" id="PIRSR000379-2"/>
    </source>
</evidence>
<dbReference type="CDD" id="cd01677">
    <property type="entry name" value="PFL2_DhaB_BssA"/>
    <property type="match status" value="1"/>
</dbReference>
<dbReference type="Gene3D" id="3.20.70.20">
    <property type="match status" value="1"/>
</dbReference>
<evidence type="ECO:0000313" key="9">
    <source>
        <dbReference type="Proteomes" id="UP000295832"/>
    </source>
</evidence>
<name>A0A4R8H163_9FIRM</name>
<evidence type="ECO:0000256" key="1">
    <source>
        <dbReference type="ARBA" id="ARBA00022818"/>
    </source>
</evidence>
<dbReference type="GO" id="GO:0016740">
    <property type="term" value="F:transferase activity"/>
    <property type="evidence" value="ECO:0007669"/>
    <property type="project" value="UniProtKB-KW"/>
</dbReference>
<reference evidence="8 9" key="1">
    <citation type="submission" date="2019-03" db="EMBL/GenBank/DDBJ databases">
        <title>Subsurface microbial communities from deep shales in Ohio and West Virginia, USA.</title>
        <authorList>
            <person name="Wrighton K."/>
        </authorList>
    </citation>
    <scope>NUCLEOTIDE SEQUENCE [LARGE SCALE GENOMIC DNA]</scope>
    <source>
        <strain evidence="8 9">MSL 6dP</strain>
    </source>
</reference>
<sequence>MKDKVYEIQSPRVEGLRESVLSKTPGVCIERARYITEAYEENEAAPIYLKRAKAVEKILENMSIYIKDGELVVGNQASDERTAPIFPEYAVEWMENEIEAKGNFDKRAGDNFHLPKEHIDELLELVQYWKGKTLHAKCYELLPEEVKKASKAKVIHGEGNMTSGDGHIVPDFEKVLNRGLEGVIEEAKTELENLDLGELDAIRKKAFWEGIILTNESIIKFAKRYSRLAKKQAEEVDDLTRKEELIKIAEICDRVPAKAPRNFYEAVQAIWFIHLVIQIESNGHSASLGRVDQYLYSFYKKDIEEGAITKDFAKELLECLWVKLFSIIKLRPTSHAGYGAGYPTYQNVTIGGQNAQGKDETNELTYLILESVAEMKLTQPNLSVRVHANSPERLLREAAQVIKTGYGMPALHNDEIIIPSLLDKGVSYEDAYGYTMVGCVEVAVPGKWGYRCTGMTFTNLIKALELTLNDGVDPRTGYELFRGQGRLQDFQSFEDFWKAWEAHIAYYTKLSVVVDHIADDQLEEFPDMLCSSLVNDCIKRGKTVKEGGAVYDMVSGLQVGIANVANSMAAIKKYIFEEKSLKAEELMEALANNFAGDKGKFIQKILLDAPKYGNGHDYVDQLAVDAYKTYMNEINNYKNTRYGRGPIGGNYYMSTSGISSNVPMGTVTGATPDGREAEKPTAEGASPTQGTDVKGPTGVLNSVTKFPTIMMTGGQLLNQKFPPELLEGEDRFDRFVSFIKAFINLKAWHVQFNIVSGETLRAAQQNPEEYRDLIVRVAGYCAQFVTLDKKTQDDIISRTEQKF</sequence>
<dbReference type="Proteomes" id="UP000295832">
    <property type="component" value="Unassembled WGS sequence"/>
</dbReference>
<dbReference type="InterPro" id="IPR001150">
    <property type="entry name" value="Gly_radical"/>
</dbReference>
<dbReference type="PROSITE" id="PS00850">
    <property type="entry name" value="GLY_RADICAL_1"/>
    <property type="match status" value="1"/>
</dbReference>
<organism evidence="8 9">
    <name type="scientific">Orenia marismortui</name>
    <dbReference type="NCBI Taxonomy" id="46469"/>
    <lineage>
        <taxon>Bacteria</taxon>
        <taxon>Bacillati</taxon>
        <taxon>Bacillota</taxon>
        <taxon>Clostridia</taxon>
        <taxon>Halanaerobiales</taxon>
        <taxon>Halobacteroidaceae</taxon>
        <taxon>Orenia</taxon>
    </lineage>
</organism>
<evidence type="ECO:0000313" key="8">
    <source>
        <dbReference type="EMBL" id="TDX48254.1"/>
    </source>
</evidence>
<feature type="domain" description="PFL" evidence="7">
    <location>
        <begin position="11"/>
        <end position="676"/>
    </location>
</feature>
<evidence type="ECO:0000259" key="6">
    <source>
        <dbReference type="PROSITE" id="PS51149"/>
    </source>
</evidence>
<evidence type="ECO:0000256" key="5">
    <source>
        <dbReference type="SAM" id="MobiDB-lite"/>
    </source>
</evidence>
<dbReference type="RefSeq" id="WP_134118302.1">
    <property type="nucleotide sequence ID" value="NZ_SOEG01000031.1"/>
</dbReference>
<feature type="domain" description="Glycine radical" evidence="6">
    <location>
        <begin position="683"/>
        <end position="803"/>
    </location>
</feature>
<dbReference type="PIRSF" id="PIRSF000379">
    <property type="entry name" value="For_Ac_trans_1"/>
    <property type="match status" value="1"/>
</dbReference>
<dbReference type="PROSITE" id="PS51554">
    <property type="entry name" value="PFL"/>
    <property type="match status" value="1"/>
</dbReference>
<dbReference type="PROSITE" id="PS51149">
    <property type="entry name" value="GLY_RADICAL_2"/>
    <property type="match status" value="1"/>
</dbReference>
<evidence type="ECO:0000256" key="2">
    <source>
        <dbReference type="ARBA" id="ARBA00023239"/>
    </source>
</evidence>
<dbReference type="PANTHER" id="PTHR43641:SF2">
    <property type="entry name" value="DEHYDRATASE YBIW-RELATED"/>
    <property type="match status" value="1"/>
</dbReference>
<dbReference type="AlphaFoldDB" id="A0A4R8H163"/>
<keyword evidence="8" id="KW-0808">Transferase</keyword>
<evidence type="ECO:0000259" key="7">
    <source>
        <dbReference type="PROSITE" id="PS51554"/>
    </source>
</evidence>
<dbReference type="SUPFAM" id="SSF51998">
    <property type="entry name" value="PFL-like glycyl radical enzymes"/>
    <property type="match status" value="1"/>
</dbReference>
<dbReference type="InterPro" id="IPR004184">
    <property type="entry name" value="PFL_dom"/>
</dbReference>
<feature type="modified residue" description="Glycine radical" evidence="3 4">
    <location>
        <position position="779"/>
    </location>
</feature>
<dbReference type="InterPro" id="IPR051215">
    <property type="entry name" value="GRE"/>
</dbReference>
<gene>
    <name evidence="8" type="ORF">C7959_13119</name>
</gene>
<dbReference type="STRING" id="926561.GCA_000379025_02830"/>
<proteinExistence type="predicted"/>
<dbReference type="GO" id="GO:0016829">
    <property type="term" value="F:lyase activity"/>
    <property type="evidence" value="ECO:0007669"/>
    <property type="project" value="UniProtKB-KW"/>
</dbReference>
<dbReference type="InterPro" id="IPR010098">
    <property type="entry name" value="PFL2/GDeHydtase_fam"/>
</dbReference>
<dbReference type="Pfam" id="PF02901">
    <property type="entry name" value="PFL-like"/>
    <property type="match status" value="1"/>
</dbReference>
<keyword evidence="1 3" id="KW-0556">Organic radical</keyword>
<dbReference type="Pfam" id="PF01228">
    <property type="entry name" value="Gly_radical"/>
    <property type="match status" value="1"/>
</dbReference>
<feature type="region of interest" description="Disordered" evidence="5">
    <location>
        <begin position="668"/>
        <end position="697"/>
    </location>
</feature>
<dbReference type="GO" id="GO:0005829">
    <property type="term" value="C:cytosol"/>
    <property type="evidence" value="ECO:0007669"/>
    <property type="project" value="TreeGrafter"/>
</dbReference>
<evidence type="ECO:0000256" key="4">
    <source>
        <dbReference type="PROSITE-ProRule" id="PRU00493"/>
    </source>
</evidence>
<dbReference type="InterPro" id="IPR019777">
    <property type="entry name" value="Form_AcTrfase_GR_CS"/>
</dbReference>
<dbReference type="EMBL" id="SOEG01000031">
    <property type="protein sequence ID" value="TDX48254.1"/>
    <property type="molecule type" value="Genomic_DNA"/>
</dbReference>
<keyword evidence="2" id="KW-0456">Lyase</keyword>
<comment type="caution">
    <text evidence="8">The sequence shown here is derived from an EMBL/GenBank/DDBJ whole genome shotgun (WGS) entry which is preliminary data.</text>
</comment>
<accession>A0A4R8H163</accession>